<keyword evidence="9" id="KW-1185">Reference proteome</keyword>
<name>A0A8J9YAB1_9NEOP</name>
<evidence type="ECO:0000256" key="1">
    <source>
        <dbReference type="ARBA" id="ARBA00000032"/>
    </source>
</evidence>
<dbReference type="EMBL" id="OV170222">
    <property type="protein sequence ID" value="CAH0720461.1"/>
    <property type="molecule type" value="Genomic_DNA"/>
</dbReference>
<evidence type="ECO:0000256" key="4">
    <source>
        <dbReference type="ARBA" id="ARBA00036311"/>
    </source>
</evidence>
<evidence type="ECO:0000256" key="6">
    <source>
        <dbReference type="ARBA" id="ARBA00041499"/>
    </source>
</evidence>
<evidence type="ECO:0000313" key="9">
    <source>
        <dbReference type="Proteomes" id="UP000838878"/>
    </source>
</evidence>
<reference evidence="8" key="1">
    <citation type="submission" date="2021-12" db="EMBL/GenBank/DDBJ databases">
        <authorList>
            <person name="Martin H S."/>
        </authorList>
    </citation>
    <scope>NUCLEOTIDE SEQUENCE</scope>
</reference>
<dbReference type="Pfam" id="PF00328">
    <property type="entry name" value="His_Phos_2"/>
    <property type="match status" value="1"/>
</dbReference>
<dbReference type="AlphaFoldDB" id="A0A8J9YAB1"/>
<evidence type="ECO:0000256" key="3">
    <source>
        <dbReference type="ARBA" id="ARBA00022801"/>
    </source>
</evidence>
<evidence type="ECO:0000313" key="8">
    <source>
        <dbReference type="EMBL" id="CAH0720461.1"/>
    </source>
</evidence>
<dbReference type="GO" id="GO:0003993">
    <property type="term" value="F:acid phosphatase activity"/>
    <property type="evidence" value="ECO:0007669"/>
    <property type="project" value="UniProtKB-EC"/>
</dbReference>
<dbReference type="InterPro" id="IPR033379">
    <property type="entry name" value="Acid_Pase_AS"/>
</dbReference>
<comment type="catalytic activity">
    <reaction evidence="1">
        <text>a phosphate monoester + H2O = an alcohol + phosphate</text>
        <dbReference type="Rhea" id="RHEA:15017"/>
        <dbReference type="ChEBI" id="CHEBI:15377"/>
        <dbReference type="ChEBI" id="CHEBI:30879"/>
        <dbReference type="ChEBI" id="CHEBI:43474"/>
        <dbReference type="ChEBI" id="CHEBI:67140"/>
        <dbReference type="EC" id="3.1.3.2"/>
    </reaction>
</comment>
<sequence>MSVWIFFLITVVYKYMSVTEETVALKISHKEHVSKSDSKYRKLFLRACNPPDSITRGSEAAVDTDTWLLQGVLVVTRHGDRGPLTHLKGGDKLPCDTVPVSPLLKSYEEFVLNASASGRAWWVAGPGPFHNFPSLPRASATHCALGQLTPTGVLQMITIGNILKEAYGDKLGLESMDLTGKHDIGGIVYSTRYRRTFQSAQALAWGSTRAAAAAREAHSVAFCFRHCACAAHHALAKKISSQAKSRLESHPAIKELINKLSKALFESQEYTDADVVRDALLAYMCHDAPLPCTEKSRKRPKLSINKLKKIISHTSNRHLLDSDIDTLNMELDYINNQLDFNNEIGRKARDIIGKYEKKTPLDFDAQMEREKLLYYQQRYMDNAYEDVVIVKKNLDADFNFPNDKVDDFDEDYKEPTPENDDFCIKKEHVMSVFAYLEWSYRQEVKNIYNKRRGLLVAYGLIHNIVQNMIRIISESKPKFVIFSGHDKTLQALILALGLNNYQHYNIQYASRMIFEVYRKKDLRDEFKFTKRKAVAQDFYFRVVYNGEDVTNKLTFCRNRQNVVMKVVDPIDDLKVYNTYLCPIENIVRFIHDDYFAGFNVSNFKDACATYGNDKRIF</sequence>
<gene>
    <name evidence="8" type="ORF">BINO364_LOCUS6687</name>
</gene>
<dbReference type="GO" id="GO:0005794">
    <property type="term" value="C:Golgi apparatus"/>
    <property type="evidence" value="ECO:0007669"/>
    <property type="project" value="TreeGrafter"/>
</dbReference>
<dbReference type="InterPro" id="IPR029033">
    <property type="entry name" value="His_PPase_superfam"/>
</dbReference>
<keyword evidence="7" id="KW-0732">Signal</keyword>
<dbReference type="PANTHER" id="PTHR11567:SF110">
    <property type="entry name" value="2-PHOSPHOXYLOSE PHOSPHATASE 1"/>
    <property type="match status" value="1"/>
</dbReference>
<dbReference type="PANTHER" id="PTHR11567">
    <property type="entry name" value="ACID PHOSPHATASE-RELATED"/>
    <property type="match status" value="1"/>
</dbReference>
<dbReference type="GO" id="GO:0006024">
    <property type="term" value="P:glycosaminoglycan biosynthetic process"/>
    <property type="evidence" value="ECO:0007669"/>
    <property type="project" value="TreeGrafter"/>
</dbReference>
<keyword evidence="3" id="KW-0378">Hydrolase</keyword>
<dbReference type="GO" id="GO:0050650">
    <property type="term" value="P:chondroitin sulfate proteoglycan biosynthetic process"/>
    <property type="evidence" value="ECO:0007669"/>
    <property type="project" value="TreeGrafter"/>
</dbReference>
<dbReference type="InterPro" id="IPR000560">
    <property type="entry name" value="His_Pase_clade-2"/>
</dbReference>
<protein>
    <recommendedName>
        <fullName evidence="5">2-phosphoxylose phosphatase 1</fullName>
    </recommendedName>
    <alternativeName>
        <fullName evidence="6">Acid phosphatase-like protein 2</fullName>
    </alternativeName>
</protein>
<dbReference type="PROSITE" id="PS00616">
    <property type="entry name" value="HIS_ACID_PHOSPHAT_1"/>
    <property type="match status" value="1"/>
</dbReference>
<dbReference type="Gene3D" id="3.40.50.1240">
    <property type="entry name" value="Phosphoglycerate mutase-like"/>
    <property type="match status" value="1"/>
</dbReference>
<comment type="similarity">
    <text evidence="2">Belongs to the histidine acid phosphatase family.</text>
</comment>
<dbReference type="Proteomes" id="UP000838878">
    <property type="component" value="Chromosome 2"/>
</dbReference>
<feature type="chain" id="PRO_5035428845" description="2-phosphoxylose phosphatase 1" evidence="7">
    <location>
        <begin position="20"/>
        <end position="617"/>
    </location>
</feature>
<feature type="signal peptide" evidence="7">
    <location>
        <begin position="1"/>
        <end position="19"/>
    </location>
</feature>
<accession>A0A8J9YAB1</accession>
<dbReference type="SUPFAM" id="SSF53254">
    <property type="entry name" value="Phosphoglycerate mutase-like"/>
    <property type="match status" value="1"/>
</dbReference>
<organism evidence="8 9">
    <name type="scientific">Brenthis ino</name>
    <name type="common">lesser marbled fritillary</name>
    <dbReference type="NCBI Taxonomy" id="405034"/>
    <lineage>
        <taxon>Eukaryota</taxon>
        <taxon>Metazoa</taxon>
        <taxon>Ecdysozoa</taxon>
        <taxon>Arthropoda</taxon>
        <taxon>Hexapoda</taxon>
        <taxon>Insecta</taxon>
        <taxon>Pterygota</taxon>
        <taxon>Neoptera</taxon>
        <taxon>Endopterygota</taxon>
        <taxon>Lepidoptera</taxon>
        <taxon>Glossata</taxon>
        <taxon>Ditrysia</taxon>
        <taxon>Papilionoidea</taxon>
        <taxon>Nymphalidae</taxon>
        <taxon>Heliconiinae</taxon>
        <taxon>Argynnini</taxon>
        <taxon>Brenthis</taxon>
    </lineage>
</organism>
<dbReference type="InterPro" id="IPR050645">
    <property type="entry name" value="Histidine_acid_phosphatase"/>
</dbReference>
<dbReference type="OrthoDB" id="10262962at2759"/>
<feature type="non-terminal residue" evidence="8">
    <location>
        <position position="617"/>
    </location>
</feature>
<evidence type="ECO:0000256" key="7">
    <source>
        <dbReference type="SAM" id="SignalP"/>
    </source>
</evidence>
<evidence type="ECO:0000256" key="5">
    <source>
        <dbReference type="ARBA" id="ARBA00040357"/>
    </source>
</evidence>
<evidence type="ECO:0000256" key="2">
    <source>
        <dbReference type="ARBA" id="ARBA00005375"/>
    </source>
</evidence>
<comment type="catalytic activity">
    <reaction evidence="4">
        <text>3-O-[beta-D-GlcA-(1-&gt;3)-beta-D-Gal-(1-&gt;3)-beta-D-Gal-(1-&gt;4)-beta-D-2-O-P-Xyl]-L-seryl-[protein] + H2O = 3-O-(beta-D-GlcA-(1-&gt;3)-beta-D-Gal-(1-&gt;3)-beta-D-Gal-(1-&gt;4)-beta-D-Xyl)-L-seryl-[protein] + phosphate</text>
        <dbReference type="Rhea" id="RHEA:56512"/>
        <dbReference type="Rhea" id="RHEA-COMP:12573"/>
        <dbReference type="Rhea" id="RHEA-COMP:14559"/>
        <dbReference type="ChEBI" id="CHEBI:15377"/>
        <dbReference type="ChEBI" id="CHEBI:43474"/>
        <dbReference type="ChEBI" id="CHEBI:132093"/>
        <dbReference type="ChEBI" id="CHEBI:140495"/>
    </reaction>
</comment>
<proteinExistence type="inferred from homology"/>